<dbReference type="InterPro" id="IPR041698">
    <property type="entry name" value="Methyltransf_25"/>
</dbReference>
<protein>
    <submittedName>
        <fullName evidence="4">Ubiquinone/menaquinone biosynthesis C-methylase UbiE</fullName>
    </submittedName>
</protein>
<keyword evidence="4" id="KW-0830">Ubiquinone</keyword>
<feature type="domain" description="Methyltransferase" evidence="3">
    <location>
        <begin position="42"/>
        <end position="134"/>
    </location>
</feature>
<evidence type="ECO:0000256" key="2">
    <source>
        <dbReference type="ARBA" id="ARBA00022679"/>
    </source>
</evidence>
<gene>
    <name evidence="4" type="ORF">EDC64_10688</name>
</gene>
<reference evidence="4 5" key="1">
    <citation type="submission" date="2019-03" db="EMBL/GenBank/DDBJ databases">
        <title>Genomic Encyclopedia of Type Strains, Phase IV (KMG-IV): sequencing the most valuable type-strain genomes for metagenomic binning, comparative biology and taxonomic classification.</title>
        <authorList>
            <person name="Goeker M."/>
        </authorList>
    </citation>
    <scope>NUCLEOTIDE SEQUENCE [LARGE SCALE GENOMIC DNA]</scope>
    <source>
        <strain evidence="4 5">DSM 9035</strain>
    </source>
</reference>
<keyword evidence="1 4" id="KW-0489">Methyltransferase</keyword>
<name>A0A4R3LWW6_9HYPH</name>
<dbReference type="EMBL" id="SMAI01000006">
    <property type="protein sequence ID" value="TCT04656.1"/>
    <property type="molecule type" value="Genomic_DNA"/>
</dbReference>
<accession>A0A4R3LWW6</accession>
<evidence type="ECO:0000259" key="3">
    <source>
        <dbReference type="Pfam" id="PF13649"/>
    </source>
</evidence>
<dbReference type="GO" id="GO:0008168">
    <property type="term" value="F:methyltransferase activity"/>
    <property type="evidence" value="ECO:0007669"/>
    <property type="project" value="UniProtKB-KW"/>
</dbReference>
<evidence type="ECO:0000313" key="5">
    <source>
        <dbReference type="Proteomes" id="UP000294664"/>
    </source>
</evidence>
<dbReference type="Gene3D" id="3.40.50.150">
    <property type="entry name" value="Vaccinia Virus protein VP39"/>
    <property type="match status" value="1"/>
</dbReference>
<dbReference type="InterPro" id="IPR029063">
    <property type="entry name" value="SAM-dependent_MTases_sf"/>
</dbReference>
<keyword evidence="5" id="KW-1185">Reference proteome</keyword>
<evidence type="ECO:0000256" key="1">
    <source>
        <dbReference type="ARBA" id="ARBA00022603"/>
    </source>
</evidence>
<keyword evidence="2" id="KW-0808">Transferase</keyword>
<dbReference type="GO" id="GO:0032259">
    <property type="term" value="P:methylation"/>
    <property type="evidence" value="ECO:0007669"/>
    <property type="project" value="UniProtKB-KW"/>
</dbReference>
<proteinExistence type="predicted"/>
<dbReference type="Proteomes" id="UP000294664">
    <property type="component" value="Unassembled WGS sequence"/>
</dbReference>
<sequence>MDWISFWDGSHAIYVSDRHKQLHYARIAADLARLVPTPDARVLDYGCGEALAAATLAKACGSLTLCDAAPGVRDKLRHRFSQDGAIRVAAPDDVAALPDRSFDLIVANSLLQYLTRPQLDELLSLWRRLLAPGGRLLLADIIPPDRGAARDAAALLAFAARDGFLGAALLGLARTAVSPYRKLRGELGLSTYREADFLALLRQAGFEAERTRPNVGHNQGRMAFLAVPA</sequence>
<dbReference type="AlphaFoldDB" id="A0A4R3LWW6"/>
<dbReference type="PANTHER" id="PTHR43861">
    <property type="entry name" value="TRANS-ACONITATE 2-METHYLTRANSFERASE-RELATED"/>
    <property type="match status" value="1"/>
</dbReference>
<dbReference type="PANTHER" id="PTHR43861:SF1">
    <property type="entry name" value="TRANS-ACONITATE 2-METHYLTRANSFERASE"/>
    <property type="match status" value="1"/>
</dbReference>
<dbReference type="OrthoDB" id="7334795at2"/>
<dbReference type="Pfam" id="PF13649">
    <property type="entry name" value="Methyltransf_25"/>
    <property type="match status" value="1"/>
</dbReference>
<dbReference type="CDD" id="cd02440">
    <property type="entry name" value="AdoMet_MTases"/>
    <property type="match status" value="1"/>
</dbReference>
<comment type="caution">
    <text evidence="4">The sequence shown here is derived from an EMBL/GenBank/DDBJ whole genome shotgun (WGS) entry which is preliminary data.</text>
</comment>
<dbReference type="RefSeq" id="WP_132031429.1">
    <property type="nucleotide sequence ID" value="NZ_SMAI01000006.1"/>
</dbReference>
<dbReference type="SUPFAM" id="SSF53335">
    <property type="entry name" value="S-adenosyl-L-methionine-dependent methyltransferases"/>
    <property type="match status" value="1"/>
</dbReference>
<organism evidence="4 5">
    <name type="scientific">Aquabacter spiritensis</name>
    <dbReference type="NCBI Taxonomy" id="933073"/>
    <lineage>
        <taxon>Bacteria</taxon>
        <taxon>Pseudomonadati</taxon>
        <taxon>Pseudomonadota</taxon>
        <taxon>Alphaproteobacteria</taxon>
        <taxon>Hyphomicrobiales</taxon>
        <taxon>Xanthobacteraceae</taxon>
        <taxon>Aquabacter</taxon>
    </lineage>
</organism>
<evidence type="ECO:0000313" key="4">
    <source>
        <dbReference type="EMBL" id="TCT04656.1"/>
    </source>
</evidence>